<reference evidence="2 3" key="1">
    <citation type="submission" date="2023-07" db="EMBL/GenBank/DDBJ databases">
        <title>Genomic Encyclopedia of Type Strains, Phase IV (KMG-IV): sequencing the most valuable type-strain genomes for metagenomic binning, comparative biology and taxonomic classification.</title>
        <authorList>
            <person name="Goeker M."/>
        </authorList>
    </citation>
    <scope>NUCLEOTIDE SEQUENCE [LARGE SCALE GENOMIC DNA]</scope>
    <source>
        <strain evidence="2 3">B6-8</strain>
    </source>
</reference>
<comment type="caution">
    <text evidence="2">The sequence shown here is derived from an EMBL/GenBank/DDBJ whole genome shotgun (WGS) entry which is preliminary data.</text>
</comment>
<evidence type="ECO:0000256" key="1">
    <source>
        <dbReference type="SAM" id="MobiDB-lite"/>
    </source>
</evidence>
<evidence type="ECO:0000313" key="3">
    <source>
        <dbReference type="Proteomes" id="UP001241603"/>
    </source>
</evidence>
<dbReference type="EMBL" id="JAUSVO010000003">
    <property type="protein sequence ID" value="MDQ0438341.1"/>
    <property type="molecule type" value="Genomic_DNA"/>
</dbReference>
<gene>
    <name evidence="2" type="ORF">QO014_002733</name>
</gene>
<evidence type="ECO:0000313" key="2">
    <source>
        <dbReference type="EMBL" id="MDQ0438341.1"/>
    </source>
</evidence>
<organism evidence="2 3">
    <name type="scientific">Kaistia dalseonensis</name>
    <dbReference type="NCBI Taxonomy" id="410840"/>
    <lineage>
        <taxon>Bacteria</taxon>
        <taxon>Pseudomonadati</taxon>
        <taxon>Pseudomonadota</taxon>
        <taxon>Alphaproteobacteria</taxon>
        <taxon>Hyphomicrobiales</taxon>
        <taxon>Kaistiaceae</taxon>
        <taxon>Kaistia</taxon>
    </lineage>
</organism>
<protein>
    <submittedName>
        <fullName evidence="2">Uncharacterized protein</fullName>
    </submittedName>
</protein>
<keyword evidence="3" id="KW-1185">Reference proteome</keyword>
<sequence length="48" mass="5294">MLMRQPFNDDQPGARFQEAGESGRMTEIGRKLPHCRLNCPGFVGGSNS</sequence>
<proteinExistence type="predicted"/>
<accession>A0ABU0HA48</accession>
<dbReference type="Proteomes" id="UP001241603">
    <property type="component" value="Unassembled WGS sequence"/>
</dbReference>
<feature type="region of interest" description="Disordered" evidence="1">
    <location>
        <begin position="1"/>
        <end position="23"/>
    </location>
</feature>
<name>A0ABU0HA48_9HYPH</name>